<dbReference type="Proteomes" id="UP000438182">
    <property type="component" value="Unassembled WGS sequence"/>
</dbReference>
<evidence type="ECO:0000313" key="3">
    <source>
        <dbReference type="Proteomes" id="UP000438182"/>
    </source>
</evidence>
<reference evidence="2 3" key="1">
    <citation type="submission" date="2019-12" db="EMBL/GenBank/DDBJ databases">
        <authorList>
            <person name="Kim Y.S."/>
        </authorList>
    </citation>
    <scope>NUCLEOTIDE SEQUENCE [LARGE SCALE GENOMIC DNA]</scope>
    <source>
        <strain evidence="2 3">MMS17-SY077</strain>
    </source>
</reference>
<dbReference type="EMBL" id="WSTA01000109">
    <property type="protein sequence ID" value="MWC00177.1"/>
    <property type="molecule type" value="Genomic_DNA"/>
</dbReference>
<feature type="non-terminal residue" evidence="2">
    <location>
        <position position="68"/>
    </location>
</feature>
<proteinExistence type="predicted"/>
<name>A0A6I4P0V4_9MICO</name>
<sequence>MTSYTPAAGRIVRPAPTRPRPERLVAAPMLPGAQAVLVRTAAPIATAAAAAGITAIGARAALEADGLV</sequence>
<feature type="region of interest" description="Disordered" evidence="1">
    <location>
        <begin position="1"/>
        <end position="20"/>
    </location>
</feature>
<evidence type="ECO:0000313" key="2">
    <source>
        <dbReference type="EMBL" id="MWC00177.1"/>
    </source>
</evidence>
<protein>
    <submittedName>
        <fullName evidence="2">Uncharacterized protein</fullName>
    </submittedName>
</protein>
<evidence type="ECO:0000256" key="1">
    <source>
        <dbReference type="SAM" id="MobiDB-lite"/>
    </source>
</evidence>
<gene>
    <name evidence="2" type="ORF">GB864_16675</name>
</gene>
<dbReference type="RefSeq" id="WP_202107331.1">
    <property type="nucleotide sequence ID" value="NZ_WSTA01000109.1"/>
</dbReference>
<dbReference type="AlphaFoldDB" id="A0A6I4P0V4"/>
<accession>A0A6I4P0V4</accession>
<organism evidence="2 3">
    <name type="scientific">Agromyces seonyuensis</name>
    <dbReference type="NCBI Taxonomy" id="2662446"/>
    <lineage>
        <taxon>Bacteria</taxon>
        <taxon>Bacillati</taxon>
        <taxon>Actinomycetota</taxon>
        <taxon>Actinomycetes</taxon>
        <taxon>Micrococcales</taxon>
        <taxon>Microbacteriaceae</taxon>
        <taxon>Agromyces</taxon>
    </lineage>
</organism>
<comment type="caution">
    <text evidence="2">The sequence shown here is derived from an EMBL/GenBank/DDBJ whole genome shotgun (WGS) entry which is preliminary data.</text>
</comment>
<keyword evidence="3" id="KW-1185">Reference proteome</keyword>